<keyword evidence="1" id="KW-1133">Transmembrane helix</keyword>
<keyword evidence="1" id="KW-0812">Transmembrane</keyword>
<keyword evidence="1" id="KW-0472">Membrane</keyword>
<dbReference type="RefSeq" id="WP_074838505.1">
    <property type="nucleotide sequence ID" value="NZ_CP167091.1"/>
</dbReference>
<feature type="transmembrane region" description="Helical" evidence="1">
    <location>
        <begin position="51"/>
        <end position="71"/>
    </location>
</feature>
<dbReference type="InterPro" id="IPR019253">
    <property type="entry name" value="DUF2244_TM"/>
</dbReference>
<accession>A0A975WDN3</accession>
<dbReference type="Proteomes" id="UP000182932">
    <property type="component" value="Unassembled WGS sequence"/>
</dbReference>
<dbReference type="AlphaFoldDB" id="A0A975WDN3"/>
<dbReference type="Pfam" id="PF10003">
    <property type="entry name" value="DUF2244"/>
    <property type="match status" value="1"/>
</dbReference>
<evidence type="ECO:0000313" key="2">
    <source>
        <dbReference type="EMBL" id="SEK02309.1"/>
    </source>
</evidence>
<evidence type="ECO:0000313" key="3">
    <source>
        <dbReference type="Proteomes" id="UP000182932"/>
    </source>
</evidence>
<reference evidence="2 3" key="1">
    <citation type="submission" date="2016-10" db="EMBL/GenBank/DDBJ databases">
        <authorList>
            <person name="Varghese N."/>
            <person name="Submissions S."/>
        </authorList>
    </citation>
    <scope>NUCLEOTIDE SEQUENCE [LARGE SCALE GENOMIC DNA]</scope>
    <source>
        <strain evidence="2 3">FF3</strain>
    </source>
</reference>
<proteinExistence type="predicted"/>
<keyword evidence="3" id="KW-1185">Reference proteome</keyword>
<dbReference type="EMBL" id="FNYY01000019">
    <property type="protein sequence ID" value="SEK02309.1"/>
    <property type="molecule type" value="Genomic_DNA"/>
</dbReference>
<organism evidence="2 3">
    <name type="scientific">Marinovum algicola</name>
    <dbReference type="NCBI Taxonomy" id="42444"/>
    <lineage>
        <taxon>Bacteria</taxon>
        <taxon>Pseudomonadati</taxon>
        <taxon>Pseudomonadota</taxon>
        <taxon>Alphaproteobacteria</taxon>
        <taxon>Rhodobacterales</taxon>
        <taxon>Roseobacteraceae</taxon>
        <taxon>Marinovum</taxon>
    </lineage>
</organism>
<comment type="caution">
    <text evidence="2">The sequence shown here is derived from an EMBL/GenBank/DDBJ whole genome shotgun (WGS) entry which is preliminary data.</text>
</comment>
<dbReference type="GeneID" id="80820221"/>
<sequence length="163" mass="18454">MPYRWLPSPSPNEAELRLWPHESLPPRGYAAFLLATFTLATIPLYTVLGTVLLWGLLPFLLLALGGLWYALDRNHRDCQLLEVLRLTPETVSLTRHNPNGPDQNWACNAYWTRPHLHADGGPVPNYVTLTGCGREVEIGAFLSEDERMALFQDLSRQLPPARR</sequence>
<protein>
    <submittedName>
        <fullName evidence="2">Uncharacterized membrane protein</fullName>
    </submittedName>
</protein>
<name>A0A975WDN3_9RHOB</name>
<evidence type="ECO:0000256" key="1">
    <source>
        <dbReference type="SAM" id="Phobius"/>
    </source>
</evidence>
<gene>
    <name evidence="2" type="ORF">SAMN04487940_11913</name>
</gene>